<dbReference type="EMBL" id="FNDK01000023">
    <property type="protein sequence ID" value="SDI16592.1"/>
    <property type="molecule type" value="Genomic_DNA"/>
</dbReference>
<evidence type="ECO:0000313" key="2">
    <source>
        <dbReference type="Proteomes" id="UP000199163"/>
    </source>
</evidence>
<dbReference type="AlphaFoldDB" id="A0A1G8ICL0"/>
<dbReference type="InterPro" id="IPR025855">
    <property type="entry name" value="Replic_Relax"/>
</dbReference>
<evidence type="ECO:0000313" key="1">
    <source>
        <dbReference type="EMBL" id="SDI16592.1"/>
    </source>
</evidence>
<organism evidence="1 2">
    <name type="scientific">Alteribacillus persepolensis</name>
    <dbReference type="NCBI Taxonomy" id="568899"/>
    <lineage>
        <taxon>Bacteria</taxon>
        <taxon>Bacillati</taxon>
        <taxon>Bacillota</taxon>
        <taxon>Bacilli</taxon>
        <taxon>Bacillales</taxon>
        <taxon>Bacillaceae</taxon>
        <taxon>Alteribacillus</taxon>
    </lineage>
</organism>
<keyword evidence="2" id="KW-1185">Reference proteome</keyword>
<dbReference type="RefSeq" id="WP_175487545.1">
    <property type="nucleotide sequence ID" value="NZ_FNDK01000023.1"/>
</dbReference>
<dbReference type="Proteomes" id="UP000199163">
    <property type="component" value="Unassembled WGS sequence"/>
</dbReference>
<protein>
    <submittedName>
        <fullName evidence="1">Replication-relaxation</fullName>
    </submittedName>
</protein>
<dbReference type="STRING" id="568899.SAMN05192534_12388"/>
<gene>
    <name evidence="1" type="ORF">SAMN05192534_12388</name>
</gene>
<reference evidence="1 2" key="1">
    <citation type="submission" date="2016-10" db="EMBL/GenBank/DDBJ databases">
        <authorList>
            <person name="de Groot N.N."/>
        </authorList>
    </citation>
    <scope>NUCLEOTIDE SEQUENCE [LARGE SCALE GENOMIC DNA]</scope>
    <source>
        <strain evidence="1 2">DSM 21632</strain>
    </source>
</reference>
<dbReference type="Pfam" id="PF13814">
    <property type="entry name" value="Replic_Relax"/>
    <property type="match status" value="1"/>
</dbReference>
<proteinExistence type="predicted"/>
<accession>A0A1G8ICL0</accession>
<name>A0A1G8ICL0_9BACI</name>
<sequence>MSLKKLDYLTREQIQIIHDLKSARNANRILNNMDEYLCSFRHGLEKVYYLNKLGRERVGCKVVRKRTTNVQHFLLRNQLYIMVGCPSSWKNEMRLKTKEAQLVCDAKFDYKNVPRFVEVDCSQSMQKNERKIEKYRTFAKYTNFSLIWVTELESRKPRLERLCNGLSFDIYTAKQIK</sequence>